<reference evidence="2" key="3">
    <citation type="submission" date="2025-09" db="UniProtKB">
        <authorList>
            <consortium name="Ensembl"/>
        </authorList>
    </citation>
    <scope>IDENTIFICATION</scope>
</reference>
<feature type="compositionally biased region" description="Basic residues" evidence="1">
    <location>
        <begin position="129"/>
        <end position="140"/>
    </location>
</feature>
<proteinExistence type="predicted"/>
<reference evidence="2 3" key="1">
    <citation type="journal article" date="2010" name="PLoS Biol.">
        <title>Multi-platform next-generation sequencing of the domestic turkey (Meleagris gallopavo): genome assembly and analysis.</title>
        <authorList>
            <person name="Dalloul R.A."/>
            <person name="Long J.A."/>
            <person name="Zimin A.V."/>
            <person name="Aslam L."/>
            <person name="Beal K."/>
            <person name="Blomberg L.A."/>
            <person name="Bouffard P."/>
            <person name="Burt D.W."/>
            <person name="Crasta O."/>
            <person name="Crooijmans R.P."/>
            <person name="Cooper K."/>
            <person name="Coulombe R.A."/>
            <person name="De S."/>
            <person name="Delany M.E."/>
            <person name="Dodgson J.B."/>
            <person name="Dong J.J."/>
            <person name="Evans C."/>
            <person name="Frederickson K.M."/>
            <person name="Flicek P."/>
            <person name="Florea L."/>
            <person name="Folkerts O."/>
            <person name="Groenen M.A."/>
            <person name="Harkins T.T."/>
            <person name="Herrero J."/>
            <person name="Hoffmann S."/>
            <person name="Megens H.J."/>
            <person name="Jiang A."/>
            <person name="de Jong P."/>
            <person name="Kaiser P."/>
            <person name="Kim H."/>
            <person name="Kim K.W."/>
            <person name="Kim S."/>
            <person name="Langenberger D."/>
            <person name="Lee M.K."/>
            <person name="Lee T."/>
            <person name="Mane S."/>
            <person name="Marcais G."/>
            <person name="Marz M."/>
            <person name="McElroy A.P."/>
            <person name="Modise T."/>
            <person name="Nefedov M."/>
            <person name="Notredame C."/>
            <person name="Paton I.R."/>
            <person name="Payne W.S."/>
            <person name="Pertea G."/>
            <person name="Prickett D."/>
            <person name="Puiu D."/>
            <person name="Qioa D."/>
            <person name="Raineri E."/>
            <person name="Ruffier M."/>
            <person name="Salzberg S.L."/>
            <person name="Schatz M.C."/>
            <person name="Scheuring C."/>
            <person name="Schmidt C.J."/>
            <person name="Schroeder S."/>
            <person name="Searle S.M."/>
            <person name="Smith E.J."/>
            <person name="Smith J."/>
            <person name="Sonstegard T.S."/>
            <person name="Stadler P.F."/>
            <person name="Tafer H."/>
            <person name="Tu Z.J."/>
            <person name="Van Tassell C.P."/>
            <person name="Vilella A.J."/>
            <person name="Williams K.P."/>
            <person name="Yorke J.A."/>
            <person name="Zhang L."/>
            <person name="Zhang H.B."/>
            <person name="Zhang X."/>
            <person name="Zhang Y."/>
            <person name="Reed K.M."/>
        </authorList>
    </citation>
    <scope>NUCLEOTIDE SEQUENCE [LARGE SCALE GENOMIC DNA]</scope>
</reference>
<name>A0A803YA24_MELGA</name>
<dbReference type="GeneTree" id="ENSGT00940000180759"/>
<protein>
    <submittedName>
        <fullName evidence="2">Uncharacterized protein</fullName>
    </submittedName>
</protein>
<keyword evidence="3" id="KW-1185">Reference proteome</keyword>
<dbReference type="Ensembl" id="ENSMGAT00000031211.1">
    <property type="protein sequence ID" value="ENSMGAP00000028621.1"/>
    <property type="gene ID" value="ENSMGAG00000021929.1"/>
</dbReference>
<reference evidence="2" key="2">
    <citation type="submission" date="2025-08" db="UniProtKB">
        <authorList>
            <consortium name="Ensembl"/>
        </authorList>
    </citation>
    <scope>IDENTIFICATION</scope>
</reference>
<dbReference type="InParanoid" id="A0A803YA24"/>
<evidence type="ECO:0000313" key="2">
    <source>
        <dbReference type="Ensembl" id="ENSMGAP00000028621.1"/>
    </source>
</evidence>
<feature type="region of interest" description="Disordered" evidence="1">
    <location>
        <begin position="101"/>
        <end position="149"/>
    </location>
</feature>
<sequence>MDLAYVCEWEKRPKSDHCPSIPLVCAWSCRNLIAFTTDLRNEEERGGGRALLLQGEGACIQIAQPGLQAARIAAVQITDPAGATQGSSPPILRCWDQAGHSGTPRTRGVQRPHPRGRHCSPHLQMPHVRSTRSQHPKHGPKTQNPVGVPWTPCCRAGQPFPRRATHKVTRPAANPLLETRRCLTWHHPTARGAGAEPAARQESPPLI</sequence>
<evidence type="ECO:0000256" key="1">
    <source>
        <dbReference type="SAM" id="MobiDB-lite"/>
    </source>
</evidence>
<dbReference type="Proteomes" id="UP000001645">
    <property type="component" value="Chromosome 30"/>
</dbReference>
<evidence type="ECO:0000313" key="3">
    <source>
        <dbReference type="Proteomes" id="UP000001645"/>
    </source>
</evidence>
<dbReference type="AlphaFoldDB" id="A0A803YA24"/>
<organism evidence="2 3">
    <name type="scientific">Meleagris gallopavo</name>
    <name type="common">Wild turkey</name>
    <dbReference type="NCBI Taxonomy" id="9103"/>
    <lineage>
        <taxon>Eukaryota</taxon>
        <taxon>Metazoa</taxon>
        <taxon>Chordata</taxon>
        <taxon>Craniata</taxon>
        <taxon>Vertebrata</taxon>
        <taxon>Euteleostomi</taxon>
        <taxon>Archelosauria</taxon>
        <taxon>Archosauria</taxon>
        <taxon>Dinosauria</taxon>
        <taxon>Saurischia</taxon>
        <taxon>Theropoda</taxon>
        <taxon>Coelurosauria</taxon>
        <taxon>Aves</taxon>
        <taxon>Neognathae</taxon>
        <taxon>Galloanserae</taxon>
        <taxon>Galliformes</taxon>
        <taxon>Phasianidae</taxon>
        <taxon>Meleagridinae</taxon>
        <taxon>Meleagris</taxon>
    </lineage>
</organism>
<feature type="compositionally biased region" description="Basic residues" evidence="1">
    <location>
        <begin position="108"/>
        <end position="120"/>
    </location>
</feature>
<accession>A0A803YA24</accession>